<dbReference type="Gramene" id="AET3Gv20234600.1">
    <property type="protein sequence ID" value="AET3Gv20234600.1"/>
    <property type="gene ID" value="AET3Gv20234600"/>
</dbReference>
<reference evidence="3" key="2">
    <citation type="journal article" date="2017" name="Nat. Plants">
        <title>The Aegilops tauschii genome reveals multiple impacts of transposons.</title>
        <authorList>
            <person name="Zhao G."/>
            <person name="Zou C."/>
            <person name="Li K."/>
            <person name="Wang K."/>
            <person name="Li T."/>
            <person name="Gao L."/>
            <person name="Zhang X."/>
            <person name="Wang H."/>
            <person name="Yang Z."/>
            <person name="Liu X."/>
            <person name="Jiang W."/>
            <person name="Mao L."/>
            <person name="Kong X."/>
            <person name="Jiao Y."/>
            <person name="Jia J."/>
        </authorList>
    </citation>
    <scope>NUCLEOTIDE SEQUENCE [LARGE SCALE GENOMIC DNA]</scope>
    <source>
        <strain evidence="3">cv. AL8/78</strain>
    </source>
</reference>
<reference evidence="2" key="3">
    <citation type="journal article" date="2017" name="Nature">
        <title>Genome sequence of the progenitor of the wheat D genome Aegilops tauschii.</title>
        <authorList>
            <person name="Luo M.C."/>
            <person name="Gu Y.Q."/>
            <person name="Puiu D."/>
            <person name="Wang H."/>
            <person name="Twardziok S.O."/>
            <person name="Deal K.R."/>
            <person name="Huo N."/>
            <person name="Zhu T."/>
            <person name="Wang L."/>
            <person name="Wang Y."/>
            <person name="McGuire P.E."/>
            <person name="Liu S."/>
            <person name="Long H."/>
            <person name="Ramasamy R.K."/>
            <person name="Rodriguez J.C."/>
            <person name="Van S.L."/>
            <person name="Yuan L."/>
            <person name="Wang Z."/>
            <person name="Xia Z."/>
            <person name="Xiao L."/>
            <person name="Anderson O.D."/>
            <person name="Ouyang S."/>
            <person name="Liang Y."/>
            <person name="Zimin A.V."/>
            <person name="Pertea G."/>
            <person name="Qi P."/>
            <person name="Bennetzen J.L."/>
            <person name="Dai X."/>
            <person name="Dawson M.W."/>
            <person name="Muller H.G."/>
            <person name="Kugler K."/>
            <person name="Rivarola-Duarte L."/>
            <person name="Spannagl M."/>
            <person name="Mayer K.F.X."/>
            <person name="Lu F.H."/>
            <person name="Bevan M.W."/>
            <person name="Leroy P."/>
            <person name="Li P."/>
            <person name="You F.M."/>
            <person name="Sun Q."/>
            <person name="Liu Z."/>
            <person name="Lyons E."/>
            <person name="Wicker T."/>
            <person name="Salzberg S.L."/>
            <person name="Devos K.M."/>
            <person name="Dvorak J."/>
        </authorList>
    </citation>
    <scope>NUCLEOTIDE SEQUENCE [LARGE SCALE GENOMIC DNA]</scope>
    <source>
        <strain evidence="2">cv. AL8/78</strain>
    </source>
</reference>
<keyword evidence="3" id="KW-1185">Reference proteome</keyword>
<evidence type="ECO:0000256" key="1">
    <source>
        <dbReference type="SAM" id="MobiDB-lite"/>
    </source>
</evidence>
<reference evidence="2" key="5">
    <citation type="journal article" date="2021" name="G3 (Bethesda)">
        <title>Aegilops tauschii genome assembly Aet v5.0 features greater sequence contiguity and improved annotation.</title>
        <authorList>
            <person name="Wang L."/>
            <person name="Zhu T."/>
            <person name="Rodriguez J.C."/>
            <person name="Deal K.R."/>
            <person name="Dubcovsky J."/>
            <person name="McGuire P.E."/>
            <person name="Lux T."/>
            <person name="Spannagl M."/>
            <person name="Mayer K.F.X."/>
            <person name="Baldrich P."/>
            <person name="Meyers B.C."/>
            <person name="Huo N."/>
            <person name="Gu Y.Q."/>
            <person name="Zhou H."/>
            <person name="Devos K.M."/>
            <person name="Bennetzen J.L."/>
            <person name="Unver T."/>
            <person name="Budak H."/>
            <person name="Gulick P.J."/>
            <person name="Galiba G."/>
            <person name="Kalapos B."/>
            <person name="Nelson D.R."/>
            <person name="Li P."/>
            <person name="You F.M."/>
            <person name="Luo M.C."/>
            <person name="Dvorak J."/>
        </authorList>
    </citation>
    <scope>NUCLEOTIDE SEQUENCE [LARGE SCALE GENOMIC DNA]</scope>
    <source>
        <strain evidence="2">cv. AL8/78</strain>
    </source>
</reference>
<evidence type="ECO:0000313" key="3">
    <source>
        <dbReference type="Proteomes" id="UP000015105"/>
    </source>
</evidence>
<name>A0A453E5V4_AEGTS</name>
<reference evidence="3" key="1">
    <citation type="journal article" date="2014" name="Science">
        <title>Ancient hybridizations among the ancestral genomes of bread wheat.</title>
        <authorList>
            <consortium name="International Wheat Genome Sequencing Consortium,"/>
            <person name="Marcussen T."/>
            <person name="Sandve S.R."/>
            <person name="Heier L."/>
            <person name="Spannagl M."/>
            <person name="Pfeifer M."/>
            <person name="Jakobsen K.S."/>
            <person name="Wulff B.B."/>
            <person name="Steuernagel B."/>
            <person name="Mayer K.F."/>
            <person name="Olsen O.A."/>
        </authorList>
    </citation>
    <scope>NUCLEOTIDE SEQUENCE [LARGE SCALE GENOMIC DNA]</scope>
    <source>
        <strain evidence="3">cv. AL8/78</strain>
    </source>
</reference>
<sequence length="106" mass="11745">CRRPFRRWTPTAACSTSAAASAPCSRRPRRCCPTSPPVSCLAAPARGWRWPTLTSLLCRSRRRGCRRRCRTASGAWGGRTCPSSPHQAPHRPARASPRSWMTTAKL</sequence>
<accession>A0A453E5V4</accession>
<feature type="region of interest" description="Disordered" evidence="1">
    <location>
        <begin position="72"/>
        <end position="106"/>
    </location>
</feature>
<organism evidence="2 3">
    <name type="scientific">Aegilops tauschii subsp. strangulata</name>
    <name type="common">Goatgrass</name>
    <dbReference type="NCBI Taxonomy" id="200361"/>
    <lineage>
        <taxon>Eukaryota</taxon>
        <taxon>Viridiplantae</taxon>
        <taxon>Streptophyta</taxon>
        <taxon>Embryophyta</taxon>
        <taxon>Tracheophyta</taxon>
        <taxon>Spermatophyta</taxon>
        <taxon>Magnoliopsida</taxon>
        <taxon>Liliopsida</taxon>
        <taxon>Poales</taxon>
        <taxon>Poaceae</taxon>
        <taxon>BOP clade</taxon>
        <taxon>Pooideae</taxon>
        <taxon>Triticodae</taxon>
        <taxon>Triticeae</taxon>
        <taxon>Triticinae</taxon>
        <taxon>Aegilops</taxon>
    </lineage>
</organism>
<dbReference type="EnsemblPlants" id="AET3Gv20234600.1">
    <property type="protein sequence ID" value="AET3Gv20234600.1"/>
    <property type="gene ID" value="AET3Gv20234600"/>
</dbReference>
<reference evidence="2" key="4">
    <citation type="submission" date="2019-03" db="UniProtKB">
        <authorList>
            <consortium name="EnsemblPlants"/>
        </authorList>
    </citation>
    <scope>IDENTIFICATION</scope>
</reference>
<protein>
    <submittedName>
        <fullName evidence="2">Uncharacterized protein</fullName>
    </submittedName>
</protein>
<dbReference type="AlphaFoldDB" id="A0A453E5V4"/>
<evidence type="ECO:0000313" key="2">
    <source>
        <dbReference type="EnsemblPlants" id="AET3Gv20234600.1"/>
    </source>
</evidence>
<proteinExistence type="predicted"/>
<dbReference type="Proteomes" id="UP000015105">
    <property type="component" value="Chromosome 3D"/>
</dbReference>